<evidence type="ECO:0000259" key="3">
    <source>
        <dbReference type="Pfam" id="PF13937"/>
    </source>
</evidence>
<feature type="region of interest" description="Disordered" evidence="1">
    <location>
        <begin position="92"/>
        <end position="114"/>
    </location>
</feature>
<evidence type="ECO:0000256" key="2">
    <source>
        <dbReference type="SAM" id="Phobius"/>
    </source>
</evidence>
<dbReference type="NCBIfam" id="TIGR03647">
    <property type="entry name" value="Na_symport_sm"/>
    <property type="match status" value="1"/>
</dbReference>
<protein>
    <submittedName>
        <fullName evidence="4">Predicted membrane protein</fullName>
    </submittedName>
</protein>
<evidence type="ECO:0000313" key="5">
    <source>
        <dbReference type="Proteomes" id="UP000834458"/>
    </source>
</evidence>
<dbReference type="Proteomes" id="UP000834458">
    <property type="component" value="Unassembled WGS sequence"/>
</dbReference>
<evidence type="ECO:0000313" key="4">
    <source>
        <dbReference type="EMBL" id="CAB5682467.1"/>
    </source>
</evidence>
<dbReference type="AlphaFoldDB" id="A0AA35GHP2"/>
<sequence>MQFSHDDVHDRPAAGGGQMPPDLHDTHHLWLKAILLAVWVVFSFGVCFFARDLQAWVQGWQLGYWMAAQGAVLMFMLIALVYCVVMDRFESHSASAPDATLPAARTTHAHPLRR</sequence>
<dbReference type="EMBL" id="CAHPSC010000016">
    <property type="protein sequence ID" value="CAB5682467.1"/>
    <property type="molecule type" value="Genomic_DNA"/>
</dbReference>
<proteinExistence type="predicted"/>
<evidence type="ECO:0000256" key="1">
    <source>
        <dbReference type="SAM" id="MobiDB-lite"/>
    </source>
</evidence>
<keyword evidence="2" id="KW-1133">Transmembrane helix</keyword>
<name>A0AA35GHP2_9BURK</name>
<dbReference type="InterPro" id="IPR019886">
    <property type="entry name" value="Na_symporter_ssu"/>
</dbReference>
<dbReference type="RefSeq" id="WP_051519615.1">
    <property type="nucleotide sequence ID" value="NZ_CAHPRW010000003.1"/>
</dbReference>
<organism evidence="4 5">
    <name type="scientific">Comamonas aquatica</name>
    <dbReference type="NCBI Taxonomy" id="225991"/>
    <lineage>
        <taxon>Bacteria</taxon>
        <taxon>Pseudomonadati</taxon>
        <taxon>Pseudomonadota</taxon>
        <taxon>Betaproteobacteria</taxon>
        <taxon>Burkholderiales</taxon>
        <taxon>Comamonadaceae</taxon>
        <taxon>Comamonas</taxon>
    </lineage>
</organism>
<dbReference type="Pfam" id="PF13937">
    <property type="entry name" value="DUF4212"/>
    <property type="match status" value="1"/>
</dbReference>
<feature type="transmembrane region" description="Helical" evidence="2">
    <location>
        <begin position="63"/>
        <end position="85"/>
    </location>
</feature>
<gene>
    <name evidence="4" type="ORF">GHA_01483</name>
</gene>
<comment type="caution">
    <text evidence="4">The sequence shown here is derived from an EMBL/GenBank/DDBJ whole genome shotgun (WGS) entry which is preliminary data.</text>
</comment>
<keyword evidence="2" id="KW-0812">Transmembrane</keyword>
<feature type="transmembrane region" description="Helical" evidence="2">
    <location>
        <begin position="29"/>
        <end position="51"/>
    </location>
</feature>
<reference evidence="4" key="1">
    <citation type="submission" date="2020-05" db="EMBL/GenBank/DDBJ databases">
        <authorList>
            <person name="Delgado-Blas J."/>
        </authorList>
    </citation>
    <scope>NUCLEOTIDE SEQUENCE</scope>
    <source>
        <strain evidence="4">BB1454</strain>
    </source>
</reference>
<accession>A0AA35GHP2</accession>
<feature type="domain" description="Sodium symporter small subunit" evidence="3">
    <location>
        <begin position="27"/>
        <end position="91"/>
    </location>
</feature>
<keyword evidence="2" id="KW-0472">Membrane</keyword>